<dbReference type="OrthoDB" id="1448540at2"/>
<comment type="caution">
    <text evidence="3">The sequence shown here is derived from an EMBL/GenBank/DDBJ whole genome shotgun (WGS) entry which is preliminary data.</text>
</comment>
<dbReference type="InterPro" id="IPR013783">
    <property type="entry name" value="Ig-like_fold"/>
</dbReference>
<dbReference type="InterPro" id="IPR003961">
    <property type="entry name" value="FN3_dom"/>
</dbReference>
<accession>A0A2U2X1R3</accession>
<evidence type="ECO:0000313" key="3">
    <source>
        <dbReference type="EMBL" id="PWH81694.1"/>
    </source>
</evidence>
<reference evidence="4" key="3">
    <citation type="submission" date="2018-05" db="EMBL/GenBank/DDBJ databases">
        <authorList>
            <person name="Lu D."/>
        </authorList>
    </citation>
    <scope>NUCLEOTIDE SEQUENCE [LARGE SCALE GENOMIC DNA]</scope>
    <source>
        <strain evidence="4">ZY111</strain>
    </source>
</reference>
<dbReference type="Pfam" id="PF00041">
    <property type="entry name" value="fn3"/>
    <property type="match status" value="1"/>
</dbReference>
<feature type="chain" id="PRO_5015732345" description="Fibronectin type-III domain-containing protein" evidence="1">
    <location>
        <begin position="27"/>
        <end position="242"/>
    </location>
</feature>
<reference evidence="3 4" key="1">
    <citation type="submission" date="2018-05" db="EMBL/GenBank/DDBJ databases">
        <title>Algibacter marinivivus sp. nov., isolated from sample around a algae.</title>
        <authorList>
            <person name="Zhong X."/>
        </authorList>
    </citation>
    <scope>NUCLEOTIDE SEQUENCE [LARGE SCALE GENOMIC DNA]</scope>
    <source>
        <strain evidence="3 4">ZY111</strain>
    </source>
</reference>
<keyword evidence="1" id="KW-0732">Signal</keyword>
<dbReference type="PROSITE" id="PS51257">
    <property type="entry name" value="PROKAR_LIPOPROTEIN"/>
    <property type="match status" value="1"/>
</dbReference>
<protein>
    <recommendedName>
        <fullName evidence="2">Fibronectin type-III domain-containing protein</fullName>
    </recommendedName>
</protein>
<dbReference type="SUPFAM" id="SSF49265">
    <property type="entry name" value="Fibronectin type III"/>
    <property type="match status" value="1"/>
</dbReference>
<feature type="domain" description="Fibronectin type-III" evidence="2">
    <location>
        <begin position="33"/>
        <end position="120"/>
    </location>
</feature>
<dbReference type="InterPro" id="IPR036116">
    <property type="entry name" value="FN3_sf"/>
</dbReference>
<dbReference type="RefSeq" id="WP_109353616.1">
    <property type="nucleotide sequence ID" value="NZ_QFRI01000004.1"/>
</dbReference>
<gene>
    <name evidence="3" type="ORF">DIS18_13510</name>
</gene>
<reference evidence="4" key="2">
    <citation type="submission" date="2018-05" db="EMBL/GenBank/DDBJ databases">
        <title>Algibacter marinivivus sp. nov., isolated from sample around a algae.</title>
        <authorList>
            <person name="Lu D."/>
        </authorList>
    </citation>
    <scope>NUCLEOTIDE SEQUENCE [LARGE SCALE GENOMIC DNA]</scope>
    <source>
        <strain evidence="4">ZY111</strain>
    </source>
</reference>
<name>A0A2U2X1R3_9FLAO</name>
<feature type="signal peptide" evidence="1">
    <location>
        <begin position="1"/>
        <end position="26"/>
    </location>
</feature>
<evidence type="ECO:0000256" key="1">
    <source>
        <dbReference type="SAM" id="SignalP"/>
    </source>
</evidence>
<dbReference type="AlphaFoldDB" id="A0A2U2X1R3"/>
<evidence type="ECO:0000259" key="2">
    <source>
        <dbReference type="PROSITE" id="PS50853"/>
    </source>
</evidence>
<dbReference type="EMBL" id="QFRI01000004">
    <property type="protein sequence ID" value="PWH81694.1"/>
    <property type="molecule type" value="Genomic_DNA"/>
</dbReference>
<evidence type="ECO:0000313" key="4">
    <source>
        <dbReference type="Proteomes" id="UP000245375"/>
    </source>
</evidence>
<organism evidence="3 4">
    <name type="scientific">Algibacter marinivivus</name>
    <dbReference type="NCBI Taxonomy" id="2100723"/>
    <lineage>
        <taxon>Bacteria</taxon>
        <taxon>Pseudomonadati</taxon>
        <taxon>Bacteroidota</taxon>
        <taxon>Flavobacteriia</taxon>
        <taxon>Flavobacteriales</taxon>
        <taxon>Flavobacteriaceae</taxon>
        <taxon>Algibacter</taxon>
    </lineage>
</organism>
<dbReference type="PROSITE" id="PS50853">
    <property type="entry name" value="FN3"/>
    <property type="match status" value="1"/>
</dbReference>
<dbReference type="Gene3D" id="2.60.40.10">
    <property type="entry name" value="Immunoglobulins"/>
    <property type="match status" value="1"/>
</dbReference>
<sequence length="242" mass="26470">MVTFQRTKYYLIVFFTLLLASCTTSDSDPNNSVPGLFSANTIETTANGATIEWTESIDPDDDDVSYAIILEGQEIASGGTNLTYSFSGLEPETNYEGYVEARDGNGGTSLASFFFTTEPEVIIQTLNIKYRWWEGAGGYGIVAYFEVPAIDNALSYHLEILDYTPDVIPSNVGRTYFWKPDDSIRQGNDVGSGASHLTEFSPGLYHANTTTGSGPMSNFPNVKSYYESIVATARLTVIVGQE</sequence>
<dbReference type="Proteomes" id="UP000245375">
    <property type="component" value="Unassembled WGS sequence"/>
</dbReference>
<keyword evidence="4" id="KW-1185">Reference proteome</keyword>
<proteinExistence type="predicted"/>
<dbReference type="CDD" id="cd00063">
    <property type="entry name" value="FN3"/>
    <property type="match status" value="1"/>
</dbReference>